<dbReference type="Pfam" id="PF00682">
    <property type="entry name" value="HMGL-like"/>
    <property type="match status" value="1"/>
</dbReference>
<proteinExistence type="inferred from homology"/>
<dbReference type="Proteomes" id="UP000290174">
    <property type="component" value="Unassembled WGS sequence"/>
</dbReference>
<feature type="domain" description="Pyruvate carboxyltransferase" evidence="4">
    <location>
        <begin position="63"/>
        <end position="335"/>
    </location>
</feature>
<dbReference type="PROSITE" id="PS50991">
    <property type="entry name" value="PYR_CT"/>
    <property type="match status" value="1"/>
</dbReference>
<dbReference type="PANTHER" id="PTHR42738:SF7">
    <property type="entry name" value="HYDROXYMETHYLGLUTARYL-COA LYASE"/>
    <property type="match status" value="1"/>
</dbReference>
<dbReference type="GO" id="GO:0046951">
    <property type="term" value="P:ketone body biosynthetic process"/>
    <property type="evidence" value="ECO:0007669"/>
    <property type="project" value="TreeGrafter"/>
</dbReference>
<name>A0A4Q0R0Y7_9BRAD</name>
<sequence length="367" mass="39272">MIRPARCSARSEPFLTLRCRELSDAIIAVHASLGLDRLSHELFFYATIYNRSRESPMARAPDVHICEVAPRDGLQNLDIFVPTEAKCALIDTIAAAGVREIDAGSFVPPKVVPQFADVDAVMAHALTHKSATIGALVPNPKGAERAIAAGVNAVYFVISASETHNRANVRRTVDEQIEGFRAVRAAIDARPVEERPQLMGAISTSFGCSLEGEVSEAAVCRVARAFAEARADEIGLADTVGYATPKSIRQIVTAVRREVGAQMTLRLHLHDTLGAGLANAVAGLEAGIRRFDAAVSGLGGCPFAPGARGNIVTEDLVFMLERMGLSTGIDLDRLMQTREILARHIPAKHLTGHLHEAGIPKVLRSAA</sequence>
<dbReference type="Gene3D" id="3.20.20.70">
    <property type="entry name" value="Aldolase class I"/>
    <property type="match status" value="1"/>
</dbReference>
<dbReference type="NCBIfam" id="NF004283">
    <property type="entry name" value="PRK05692.1"/>
    <property type="match status" value="1"/>
</dbReference>
<evidence type="ECO:0000313" key="6">
    <source>
        <dbReference type="Proteomes" id="UP000290174"/>
    </source>
</evidence>
<dbReference type="CDD" id="cd07938">
    <property type="entry name" value="DRE_TIM_HMGL"/>
    <property type="match status" value="1"/>
</dbReference>
<dbReference type="EMBL" id="RKMK01000001">
    <property type="protein sequence ID" value="RXH03036.1"/>
    <property type="molecule type" value="Genomic_DNA"/>
</dbReference>
<organism evidence="5 6">
    <name type="scientific">Bradyrhizobium zhanjiangense</name>
    <dbReference type="NCBI Taxonomy" id="1325107"/>
    <lineage>
        <taxon>Bacteria</taxon>
        <taxon>Pseudomonadati</taxon>
        <taxon>Pseudomonadota</taxon>
        <taxon>Alphaproteobacteria</taxon>
        <taxon>Hyphomicrobiales</taxon>
        <taxon>Nitrobacteraceae</taxon>
        <taxon>Bradyrhizobium</taxon>
    </lineage>
</organism>
<reference evidence="5 6" key="1">
    <citation type="submission" date="2018-11" db="EMBL/GenBank/DDBJ databases">
        <title>Bradyrhizobium sp. nov., isolated from effective nodules of peanut in China.</title>
        <authorList>
            <person name="Li Y."/>
        </authorList>
    </citation>
    <scope>NUCLEOTIDE SEQUENCE [LARGE SCALE GENOMIC DNA]</scope>
    <source>
        <strain evidence="5 6">CCBAU 51770</strain>
    </source>
</reference>
<dbReference type="InterPro" id="IPR013785">
    <property type="entry name" value="Aldolase_TIM"/>
</dbReference>
<comment type="caution">
    <text evidence="5">The sequence shown here is derived from an EMBL/GenBank/DDBJ whole genome shotgun (WGS) entry which is preliminary data.</text>
</comment>
<evidence type="ECO:0000313" key="5">
    <source>
        <dbReference type="EMBL" id="RXH03036.1"/>
    </source>
</evidence>
<keyword evidence="2" id="KW-0479">Metal-binding</keyword>
<gene>
    <name evidence="5" type="ORF">EAS61_00695</name>
</gene>
<comment type="similarity">
    <text evidence="1">Belongs to the HMG-CoA lyase family.</text>
</comment>
<evidence type="ECO:0000256" key="3">
    <source>
        <dbReference type="ARBA" id="ARBA00023239"/>
    </source>
</evidence>
<protein>
    <submittedName>
        <fullName evidence="5">Hydroxymethylglutaryl-CoA lyase</fullName>
    </submittedName>
</protein>
<keyword evidence="3 5" id="KW-0456">Lyase</keyword>
<dbReference type="GO" id="GO:0006552">
    <property type="term" value="P:L-leucine catabolic process"/>
    <property type="evidence" value="ECO:0007669"/>
    <property type="project" value="TreeGrafter"/>
</dbReference>
<evidence type="ECO:0000256" key="2">
    <source>
        <dbReference type="ARBA" id="ARBA00022723"/>
    </source>
</evidence>
<accession>A0A4Q0R0Y7</accession>
<dbReference type="PANTHER" id="PTHR42738">
    <property type="entry name" value="HYDROXYMETHYLGLUTARYL-COA LYASE"/>
    <property type="match status" value="1"/>
</dbReference>
<dbReference type="InterPro" id="IPR000891">
    <property type="entry name" value="PYR_CT"/>
</dbReference>
<dbReference type="GO" id="GO:0046872">
    <property type="term" value="F:metal ion binding"/>
    <property type="evidence" value="ECO:0007669"/>
    <property type="project" value="UniProtKB-KW"/>
</dbReference>
<dbReference type="AlphaFoldDB" id="A0A4Q0R0Y7"/>
<dbReference type="GO" id="GO:0004419">
    <property type="term" value="F:hydroxymethylglutaryl-CoA lyase activity"/>
    <property type="evidence" value="ECO:0007669"/>
    <property type="project" value="TreeGrafter"/>
</dbReference>
<evidence type="ECO:0000259" key="4">
    <source>
        <dbReference type="PROSITE" id="PS50991"/>
    </source>
</evidence>
<dbReference type="SUPFAM" id="SSF51569">
    <property type="entry name" value="Aldolase"/>
    <property type="match status" value="1"/>
</dbReference>
<evidence type="ECO:0000256" key="1">
    <source>
        <dbReference type="ARBA" id="ARBA00009405"/>
    </source>
</evidence>
<dbReference type="InterPro" id="IPR043594">
    <property type="entry name" value="HMGL"/>
</dbReference>